<evidence type="ECO:0000256" key="1">
    <source>
        <dbReference type="SAM" id="Phobius"/>
    </source>
</evidence>
<keyword evidence="1" id="KW-0812">Transmembrane</keyword>
<dbReference type="Proteomes" id="UP000473574">
    <property type="component" value="Unassembled WGS sequence"/>
</dbReference>
<protein>
    <submittedName>
        <fullName evidence="2">Type II secretion system protein</fullName>
    </submittedName>
</protein>
<dbReference type="EMBL" id="QZCE01000002">
    <property type="protein sequence ID" value="NEZ66031.1"/>
    <property type="molecule type" value="Genomic_DNA"/>
</dbReference>
<accession>A0A6M0SDI5</accession>
<keyword evidence="1" id="KW-1133">Transmembrane helix</keyword>
<dbReference type="AlphaFoldDB" id="A0A6M0SDI5"/>
<proteinExistence type="predicted"/>
<gene>
    <name evidence="2" type="ORF">D0962_25260</name>
</gene>
<evidence type="ECO:0000313" key="3">
    <source>
        <dbReference type="Proteomes" id="UP000473574"/>
    </source>
</evidence>
<evidence type="ECO:0000313" key="2">
    <source>
        <dbReference type="EMBL" id="NEZ66031.1"/>
    </source>
</evidence>
<keyword evidence="1" id="KW-0472">Membrane</keyword>
<sequence length="243" mass="25994">MPPTEKLIMIWNYQFGHKRKLEQQASDVGLTLIESLVAISVIGITAASIGPVILISAATRIQSQQAEQALQVAQSEIDRVRQIVEQGFVDDGSGGSREYNAADLSIASTPMAIATAFDAAAPTGVNPDFDPGNYLIAREIYVDGNREPDFAVQAYRLGARELANGGRPIAFPMGVRVYAYDAVADGGASETTPARLGTAAGFGERDEKPLAVLYTEIVKSDERQSLCDYFTYQGTPPAALDCS</sequence>
<feature type="transmembrane region" description="Helical" evidence="1">
    <location>
        <begin position="36"/>
        <end position="58"/>
    </location>
</feature>
<reference evidence="2 3" key="1">
    <citation type="journal article" date="2020" name="Microb. Ecol.">
        <title>Ecogenomics of the Marine Benthic Filamentous Cyanobacterium Adonisia.</title>
        <authorList>
            <person name="Walter J.M."/>
            <person name="Coutinho F.H."/>
            <person name="Leomil L."/>
            <person name="Hargreaves P.I."/>
            <person name="Campeao M.E."/>
            <person name="Vieira V.V."/>
            <person name="Silva B.S."/>
            <person name="Fistarol G.O."/>
            <person name="Salomon P.S."/>
            <person name="Sawabe T."/>
            <person name="Mino S."/>
            <person name="Hosokawa M."/>
            <person name="Miyashita H."/>
            <person name="Maruyama F."/>
            <person name="van Verk M.C."/>
            <person name="Dutilh B.E."/>
            <person name="Thompson C.C."/>
            <person name="Thompson F.L."/>
        </authorList>
    </citation>
    <scope>NUCLEOTIDE SEQUENCE [LARGE SCALE GENOMIC DNA]</scope>
    <source>
        <strain evidence="2 3">CCMR0082</strain>
    </source>
</reference>
<comment type="caution">
    <text evidence="2">The sequence shown here is derived from an EMBL/GenBank/DDBJ whole genome shotgun (WGS) entry which is preliminary data.</text>
</comment>
<organism evidence="2 3">
    <name type="scientific">Adonisia turfae CCMR0082</name>
    <dbReference type="NCBI Taxonomy" id="2304604"/>
    <lineage>
        <taxon>Bacteria</taxon>
        <taxon>Bacillati</taxon>
        <taxon>Cyanobacteriota</taxon>
        <taxon>Adonisia</taxon>
        <taxon>Adonisia turfae</taxon>
    </lineage>
</organism>
<name>A0A6M0SDI5_9CYAN</name>